<keyword evidence="6" id="KW-1185">Reference proteome</keyword>
<evidence type="ECO:0000313" key="6">
    <source>
        <dbReference type="Proteomes" id="UP001595909"/>
    </source>
</evidence>
<evidence type="ECO:0000256" key="1">
    <source>
        <dbReference type="ARBA" id="ARBA00004924"/>
    </source>
</evidence>
<dbReference type="RefSeq" id="WP_274190531.1">
    <property type="nucleotide sequence ID" value="NZ_BAABHN010000017.1"/>
</dbReference>
<dbReference type="Pfam" id="PF06276">
    <property type="entry name" value="FhuF"/>
    <property type="match status" value="1"/>
</dbReference>
<evidence type="ECO:0000259" key="4">
    <source>
        <dbReference type="Pfam" id="PF06276"/>
    </source>
</evidence>
<dbReference type="Proteomes" id="UP001595909">
    <property type="component" value="Unassembled WGS sequence"/>
</dbReference>
<evidence type="ECO:0000259" key="3">
    <source>
        <dbReference type="Pfam" id="PF04183"/>
    </source>
</evidence>
<dbReference type="InterPro" id="IPR022770">
    <property type="entry name" value="IucA/IucC-like_C"/>
</dbReference>
<accession>A0ABV9RDE9</accession>
<dbReference type="EMBL" id="JBHSIM010000017">
    <property type="protein sequence ID" value="MFC4832211.1"/>
    <property type="molecule type" value="Genomic_DNA"/>
</dbReference>
<dbReference type="PANTHER" id="PTHR34384:SF5">
    <property type="entry name" value="L-2,3-DIAMINOPROPANOATE--CITRATE LIGASE"/>
    <property type="match status" value="1"/>
</dbReference>
<dbReference type="InterPro" id="IPR037455">
    <property type="entry name" value="LucA/IucC-like"/>
</dbReference>
<dbReference type="PANTHER" id="PTHR34384">
    <property type="entry name" value="L-2,3-DIAMINOPROPANOATE--CITRATE LIGASE"/>
    <property type="match status" value="1"/>
</dbReference>
<proteinExistence type="inferred from homology"/>
<gene>
    <name evidence="5" type="ORF">ACFPEL_07310</name>
</gene>
<protein>
    <submittedName>
        <fullName evidence="5">IucA/IucC family protein</fullName>
    </submittedName>
</protein>
<dbReference type="Pfam" id="PF04183">
    <property type="entry name" value="IucA_IucC"/>
    <property type="match status" value="1"/>
</dbReference>
<name>A0ABV9RDE9_9PSEU</name>
<evidence type="ECO:0000256" key="2">
    <source>
        <dbReference type="ARBA" id="ARBA00007832"/>
    </source>
</evidence>
<feature type="domain" description="Aerobactin siderophore biosynthesis IucA/IucC N-terminal" evidence="3">
    <location>
        <begin position="143"/>
        <end position="359"/>
    </location>
</feature>
<evidence type="ECO:0000313" key="5">
    <source>
        <dbReference type="EMBL" id="MFC4832211.1"/>
    </source>
</evidence>
<comment type="similarity">
    <text evidence="2">Belongs to the IucA/IucC family.</text>
</comment>
<organism evidence="5 6">
    <name type="scientific">Actinomycetospora chibensis</name>
    <dbReference type="NCBI Taxonomy" id="663606"/>
    <lineage>
        <taxon>Bacteria</taxon>
        <taxon>Bacillati</taxon>
        <taxon>Actinomycetota</taxon>
        <taxon>Actinomycetes</taxon>
        <taxon>Pseudonocardiales</taxon>
        <taxon>Pseudonocardiaceae</taxon>
        <taxon>Actinomycetospora</taxon>
    </lineage>
</organism>
<comment type="caution">
    <text evidence="5">The sequence shown here is derived from an EMBL/GenBank/DDBJ whole genome shotgun (WGS) entry which is preliminary data.</text>
</comment>
<sequence>MTALSLPADAVVRARAAARERLLNAAARELELPPDGPGPWRLDLLESSALVAEVTGWSPSGHHRWGEEIVLDTGAHTRPVSHEEFVHLLLTLLDAALPDPRDSPTDRVGALGAQIRTSVARTARYLAAPARPEPADAPGRTRHAEQAVRTGHPFHPAPKSIEGVDHEAADRFAPELGVSFRRHHLAVHPDLVVEQRVAPGPWTPDEVAAHAPEGWPVVPVHPWQITHLRGLPGTSALLADGRLRDLGPLGAPVYPTSSVRTVCDPAFPTAWKLPLHLRITNFVRTIPVEHARRAVDASRLVSALRPGWPTPGFEVLIETGWRGVDPAAVGEDEAEDLITLFRENPFVVDPAAPRVLAGLLEPGPRGGEPALVGEVRAAGGDAAAWLRAYLAVALVPMLAIFGAHGLGFEAHLQNTLLHTEDGVPARFWARDMEGAHVSRERLPAGLDAASPLVYDEDEAWQRLRYHAVVNGLTSVVAALGAALPPGEPALWRVVADVLAEVTGPGAPYAADLLTSPALPAKANLLSRFAGRGESPLYVDLPNPIRKAAG</sequence>
<dbReference type="Gene3D" id="1.10.510.40">
    <property type="match status" value="1"/>
</dbReference>
<feature type="domain" description="Aerobactin siderophore biosynthesis IucA/IucC-like C-terminal" evidence="4">
    <location>
        <begin position="384"/>
        <end position="533"/>
    </location>
</feature>
<dbReference type="InterPro" id="IPR007310">
    <property type="entry name" value="Aerobactin_biosyn_IucA/IucC_N"/>
</dbReference>
<reference evidence="6" key="1">
    <citation type="journal article" date="2019" name="Int. J. Syst. Evol. Microbiol.">
        <title>The Global Catalogue of Microorganisms (GCM) 10K type strain sequencing project: providing services to taxonomists for standard genome sequencing and annotation.</title>
        <authorList>
            <consortium name="The Broad Institute Genomics Platform"/>
            <consortium name="The Broad Institute Genome Sequencing Center for Infectious Disease"/>
            <person name="Wu L."/>
            <person name="Ma J."/>
        </authorList>
    </citation>
    <scope>NUCLEOTIDE SEQUENCE [LARGE SCALE GENOMIC DNA]</scope>
    <source>
        <strain evidence="6">CCUG 50347</strain>
    </source>
</reference>
<comment type="pathway">
    <text evidence="1">Siderophore biosynthesis.</text>
</comment>